<keyword evidence="6" id="KW-1185">Reference proteome</keyword>
<accession>A0A4R6SC22</accession>
<evidence type="ECO:0000256" key="3">
    <source>
        <dbReference type="SAM" id="MobiDB-lite"/>
    </source>
</evidence>
<dbReference type="InterPro" id="IPR036271">
    <property type="entry name" value="Tet_transcr_reg_TetR-rel_C_sf"/>
</dbReference>
<keyword evidence="1 2" id="KW-0238">DNA-binding</keyword>
<gene>
    <name evidence="5" type="ORF">EV186_103105</name>
</gene>
<dbReference type="PRINTS" id="PR00455">
    <property type="entry name" value="HTHTETR"/>
</dbReference>
<dbReference type="EMBL" id="SNXZ01000003">
    <property type="protein sequence ID" value="TDP97144.1"/>
    <property type="molecule type" value="Genomic_DNA"/>
</dbReference>
<dbReference type="PANTHER" id="PTHR30055">
    <property type="entry name" value="HTH-TYPE TRANSCRIPTIONAL REGULATOR RUTR"/>
    <property type="match status" value="1"/>
</dbReference>
<dbReference type="Proteomes" id="UP000295444">
    <property type="component" value="Unassembled WGS sequence"/>
</dbReference>
<sequence length="217" mass="23352">MLEKQDPLGDDGMMSVTRGEESAVKRRGRRPAGADTRSALVSAARAVFAEQGYDGATVRSIATRAGVDAAMVNHWFGGKEGLFAEAILDLPIKPNDILALLNAGPVDELGPRIVRTFLTVWDDTGGEHFAALVRSVTGHEAAAHVLRDFFLKHVFISLANTVTEDRPDLRANLVASQLVGMGVARYVIKFEPLAHTPIPELVAAVGPTLQRYLTGEL</sequence>
<feature type="DNA-binding region" description="H-T-H motif" evidence="2">
    <location>
        <begin position="57"/>
        <end position="76"/>
    </location>
</feature>
<evidence type="ECO:0000313" key="6">
    <source>
        <dbReference type="Proteomes" id="UP000295444"/>
    </source>
</evidence>
<reference evidence="5 6" key="1">
    <citation type="submission" date="2019-03" db="EMBL/GenBank/DDBJ databases">
        <title>Genomic Encyclopedia of Type Strains, Phase IV (KMG-IV): sequencing the most valuable type-strain genomes for metagenomic binning, comparative biology and taxonomic classification.</title>
        <authorList>
            <person name="Goeker M."/>
        </authorList>
    </citation>
    <scope>NUCLEOTIDE SEQUENCE [LARGE SCALE GENOMIC DNA]</scope>
    <source>
        <strain evidence="5 6">DSM 45361</strain>
    </source>
</reference>
<dbReference type="AlphaFoldDB" id="A0A4R6SC22"/>
<dbReference type="PANTHER" id="PTHR30055:SF235">
    <property type="entry name" value="TRANSCRIPTIONAL REGULATORY PROTEIN"/>
    <property type="match status" value="1"/>
</dbReference>
<dbReference type="SUPFAM" id="SSF48498">
    <property type="entry name" value="Tetracyclin repressor-like, C-terminal domain"/>
    <property type="match status" value="1"/>
</dbReference>
<dbReference type="Gene3D" id="1.10.10.60">
    <property type="entry name" value="Homeodomain-like"/>
    <property type="match status" value="1"/>
</dbReference>
<proteinExistence type="predicted"/>
<dbReference type="Gene3D" id="1.10.357.10">
    <property type="entry name" value="Tetracycline Repressor, domain 2"/>
    <property type="match status" value="1"/>
</dbReference>
<evidence type="ECO:0000256" key="1">
    <source>
        <dbReference type="ARBA" id="ARBA00023125"/>
    </source>
</evidence>
<dbReference type="SUPFAM" id="SSF46689">
    <property type="entry name" value="Homeodomain-like"/>
    <property type="match status" value="1"/>
</dbReference>
<comment type="caution">
    <text evidence="5">The sequence shown here is derived from an EMBL/GenBank/DDBJ whole genome shotgun (WGS) entry which is preliminary data.</text>
</comment>
<protein>
    <submittedName>
        <fullName evidence="5">TetR family transcriptional regulator</fullName>
    </submittedName>
</protein>
<dbReference type="InterPro" id="IPR009057">
    <property type="entry name" value="Homeodomain-like_sf"/>
</dbReference>
<dbReference type="Pfam" id="PF17920">
    <property type="entry name" value="TetR_C_16"/>
    <property type="match status" value="1"/>
</dbReference>
<feature type="domain" description="HTH tetR-type" evidence="4">
    <location>
        <begin position="34"/>
        <end position="94"/>
    </location>
</feature>
<dbReference type="InterPro" id="IPR041678">
    <property type="entry name" value="TetR_C_16"/>
</dbReference>
<evidence type="ECO:0000313" key="5">
    <source>
        <dbReference type="EMBL" id="TDP97144.1"/>
    </source>
</evidence>
<feature type="region of interest" description="Disordered" evidence="3">
    <location>
        <begin position="1"/>
        <end position="32"/>
    </location>
</feature>
<dbReference type="Pfam" id="PF00440">
    <property type="entry name" value="TetR_N"/>
    <property type="match status" value="1"/>
</dbReference>
<dbReference type="GO" id="GO:0003700">
    <property type="term" value="F:DNA-binding transcription factor activity"/>
    <property type="evidence" value="ECO:0007669"/>
    <property type="project" value="TreeGrafter"/>
</dbReference>
<evidence type="ECO:0000256" key="2">
    <source>
        <dbReference type="PROSITE-ProRule" id="PRU00335"/>
    </source>
</evidence>
<dbReference type="PROSITE" id="PS50977">
    <property type="entry name" value="HTH_TETR_2"/>
    <property type="match status" value="1"/>
</dbReference>
<dbReference type="InterPro" id="IPR001647">
    <property type="entry name" value="HTH_TetR"/>
</dbReference>
<dbReference type="GO" id="GO:0000976">
    <property type="term" value="F:transcription cis-regulatory region binding"/>
    <property type="evidence" value="ECO:0007669"/>
    <property type="project" value="TreeGrafter"/>
</dbReference>
<organism evidence="5 6">
    <name type="scientific">Labedaea rhizosphaerae</name>
    <dbReference type="NCBI Taxonomy" id="598644"/>
    <lineage>
        <taxon>Bacteria</taxon>
        <taxon>Bacillati</taxon>
        <taxon>Actinomycetota</taxon>
        <taxon>Actinomycetes</taxon>
        <taxon>Pseudonocardiales</taxon>
        <taxon>Pseudonocardiaceae</taxon>
        <taxon>Labedaea</taxon>
    </lineage>
</organism>
<name>A0A4R6SC22_LABRH</name>
<evidence type="ECO:0000259" key="4">
    <source>
        <dbReference type="PROSITE" id="PS50977"/>
    </source>
</evidence>
<dbReference type="InterPro" id="IPR050109">
    <property type="entry name" value="HTH-type_TetR-like_transc_reg"/>
</dbReference>